<protein>
    <submittedName>
        <fullName evidence="2">Transglutaminase superfamily protein</fullName>
    </submittedName>
</protein>
<sequence length="601" mass="67661">MPVAFFFCVLAAAGQNMQISSYSELIEVREDTSFTRQINIFLKQTDIPVMYPIIYDSELEKVSGLTVSYKSGKRYKQEKSPVIAENVIDTDVVSSKKLKSIAIPPGTEAQICYAVSCPELMYFSNLQFFSYDNIDTLKYEVIVPNSFRMVHDIVCRDSLSYLVLDSIQSEQNMRWKIEVAPQKIQPDALTLLGIYKNMSVPLMRILVVPANYPKEGEQYLKDWYLGKLESTRGLSPEVKAKIDELTQGITDQRAIMDTLYNYIRSNFKYVAIEIGMGAFIPSDVNEVFTNKHGDCKDLSNLLSDALKYKGIKSTVAMASTHDNIADCNFPSIGSANHIICVAYIDDQMILLDPTDPLHVPGKSIQAIQGRSIFIFNPDGGFFYDTGIPPAADNLLNYEIDLTADSEHKAMNGVFNARYGGISGNFLKAVMLNQNEDKRRSIGEDYYEDVFGNQRISDLKIQPKGENGVEISGNLAVNGKILTDNQNLFLFVDFLPPLLENEPRDKLTPGTYLGNTLDKKVKLRIKLGDPVESFSPIEKTFTKDDISVTYSVSSLSESEVECKYEFQLGYILVNKENIARTNEILKYFKKLTNDPILLKLKN</sequence>
<dbReference type="Proteomes" id="UP000283387">
    <property type="component" value="Unassembled WGS sequence"/>
</dbReference>
<evidence type="ECO:0000259" key="1">
    <source>
        <dbReference type="Pfam" id="PF01841"/>
    </source>
</evidence>
<gene>
    <name evidence="2" type="ORF">BC643_1463</name>
</gene>
<evidence type="ECO:0000313" key="2">
    <source>
        <dbReference type="EMBL" id="RKD91114.1"/>
    </source>
</evidence>
<reference evidence="2 3" key="1">
    <citation type="submission" date="2018-09" db="EMBL/GenBank/DDBJ databases">
        <title>Genomic Encyclopedia of Archaeal and Bacterial Type Strains, Phase II (KMG-II): from individual species to whole genera.</title>
        <authorList>
            <person name="Goeker M."/>
        </authorList>
    </citation>
    <scope>NUCLEOTIDE SEQUENCE [LARGE SCALE GENOMIC DNA]</scope>
    <source>
        <strain evidence="2 3">DSM 27148</strain>
    </source>
</reference>
<accession>A0A419W6M3</accession>
<keyword evidence="3" id="KW-1185">Reference proteome</keyword>
<proteinExistence type="predicted"/>
<dbReference type="SUPFAM" id="SSF54001">
    <property type="entry name" value="Cysteine proteinases"/>
    <property type="match status" value="1"/>
</dbReference>
<comment type="caution">
    <text evidence="2">The sequence shown here is derived from an EMBL/GenBank/DDBJ whole genome shotgun (WGS) entry which is preliminary data.</text>
</comment>
<dbReference type="Gene3D" id="3.10.620.30">
    <property type="match status" value="1"/>
</dbReference>
<organism evidence="2 3">
    <name type="scientific">Mangrovibacterium diazotrophicum</name>
    <dbReference type="NCBI Taxonomy" id="1261403"/>
    <lineage>
        <taxon>Bacteria</taxon>
        <taxon>Pseudomonadati</taxon>
        <taxon>Bacteroidota</taxon>
        <taxon>Bacteroidia</taxon>
        <taxon>Marinilabiliales</taxon>
        <taxon>Prolixibacteraceae</taxon>
        <taxon>Mangrovibacterium</taxon>
    </lineage>
</organism>
<feature type="domain" description="Transglutaminase-like" evidence="1">
    <location>
        <begin position="243"/>
        <end position="345"/>
    </location>
</feature>
<dbReference type="EMBL" id="RAPN01000001">
    <property type="protein sequence ID" value="RKD91114.1"/>
    <property type="molecule type" value="Genomic_DNA"/>
</dbReference>
<dbReference type="InterPro" id="IPR002931">
    <property type="entry name" value="Transglutaminase-like"/>
</dbReference>
<dbReference type="Pfam" id="PF01841">
    <property type="entry name" value="Transglut_core"/>
    <property type="match status" value="1"/>
</dbReference>
<name>A0A419W6M3_9BACT</name>
<dbReference type="AlphaFoldDB" id="A0A419W6M3"/>
<dbReference type="InterPro" id="IPR038765">
    <property type="entry name" value="Papain-like_cys_pep_sf"/>
</dbReference>
<evidence type="ECO:0000313" key="3">
    <source>
        <dbReference type="Proteomes" id="UP000283387"/>
    </source>
</evidence>